<evidence type="ECO:0008006" key="4">
    <source>
        <dbReference type="Google" id="ProtNLM"/>
    </source>
</evidence>
<feature type="compositionally biased region" description="Basic and acidic residues" evidence="1">
    <location>
        <begin position="232"/>
        <end position="241"/>
    </location>
</feature>
<dbReference type="EMBL" id="JBHSNO010000005">
    <property type="protein sequence ID" value="MFC5589652.1"/>
    <property type="molecule type" value="Genomic_DNA"/>
</dbReference>
<proteinExistence type="predicted"/>
<feature type="region of interest" description="Disordered" evidence="1">
    <location>
        <begin position="113"/>
        <end position="141"/>
    </location>
</feature>
<feature type="region of interest" description="Disordered" evidence="1">
    <location>
        <begin position="204"/>
        <end position="241"/>
    </location>
</feature>
<name>A0ABW0TJJ2_9BACL</name>
<feature type="compositionally biased region" description="Basic and acidic residues" evidence="1">
    <location>
        <begin position="113"/>
        <end position="138"/>
    </location>
</feature>
<organism evidence="2 3">
    <name type="scientific">Sporosarcina soli</name>
    <dbReference type="NCBI Taxonomy" id="334736"/>
    <lineage>
        <taxon>Bacteria</taxon>
        <taxon>Bacillati</taxon>
        <taxon>Bacillota</taxon>
        <taxon>Bacilli</taxon>
        <taxon>Bacillales</taxon>
        <taxon>Caryophanaceae</taxon>
        <taxon>Sporosarcina</taxon>
    </lineage>
</organism>
<evidence type="ECO:0000313" key="2">
    <source>
        <dbReference type="EMBL" id="MFC5589652.1"/>
    </source>
</evidence>
<sequence length="241" mass="27573">MQVFNGLKASPFTKTYSPQIMHKANDANVEKSVKRDSIMISDEARARLGDWQERSANMIESLMEKRQKVQEAKSNLIERTLEAGEELSTIKEQLGAFDEQITEIEEQMAAIEAQKREREQREQEEKQQAATKTQEKSEGMQLTSLLQSAQSLEQVSALKQVKVPIENAHRRLKTEMAYDQERGTFVESKAKKIDELAGRMRSIDSEMNNQIRNAKESSNEINGKVSVEEEQEKLVNDSHEN</sequence>
<dbReference type="RefSeq" id="WP_381434658.1">
    <property type="nucleotide sequence ID" value="NZ_JBHSNO010000005.1"/>
</dbReference>
<gene>
    <name evidence="2" type="ORF">ACFPRA_12170</name>
</gene>
<protein>
    <recommendedName>
        <fullName evidence="4">PspA/IM30 family protein</fullName>
    </recommendedName>
</protein>
<evidence type="ECO:0000256" key="1">
    <source>
        <dbReference type="SAM" id="MobiDB-lite"/>
    </source>
</evidence>
<accession>A0ABW0TJJ2</accession>
<dbReference type="Proteomes" id="UP001596109">
    <property type="component" value="Unassembled WGS sequence"/>
</dbReference>
<keyword evidence="3" id="KW-1185">Reference proteome</keyword>
<comment type="caution">
    <text evidence="2">The sequence shown here is derived from an EMBL/GenBank/DDBJ whole genome shotgun (WGS) entry which is preliminary data.</text>
</comment>
<evidence type="ECO:0000313" key="3">
    <source>
        <dbReference type="Proteomes" id="UP001596109"/>
    </source>
</evidence>
<reference evidence="3" key="1">
    <citation type="journal article" date="2019" name="Int. J. Syst. Evol. Microbiol.">
        <title>The Global Catalogue of Microorganisms (GCM) 10K type strain sequencing project: providing services to taxonomists for standard genome sequencing and annotation.</title>
        <authorList>
            <consortium name="The Broad Institute Genomics Platform"/>
            <consortium name="The Broad Institute Genome Sequencing Center for Infectious Disease"/>
            <person name="Wu L."/>
            <person name="Ma J."/>
        </authorList>
    </citation>
    <scope>NUCLEOTIDE SEQUENCE [LARGE SCALE GENOMIC DNA]</scope>
    <source>
        <strain evidence="3">CGMCC 4.1434</strain>
    </source>
</reference>